<dbReference type="Pfam" id="PF12780">
    <property type="entry name" value="AAA_8"/>
    <property type="match status" value="1"/>
</dbReference>
<dbReference type="InterPro" id="IPR024317">
    <property type="entry name" value="Dynein_heavy_chain_D4_dom"/>
</dbReference>
<evidence type="ECO:0000313" key="3">
    <source>
        <dbReference type="EMBL" id="KAA6394430.1"/>
    </source>
</evidence>
<protein>
    <submittedName>
        <fullName evidence="3">Putative dynein heavy chain</fullName>
    </submittedName>
</protein>
<evidence type="ECO:0000313" key="4">
    <source>
        <dbReference type="Proteomes" id="UP000324800"/>
    </source>
</evidence>
<dbReference type="GO" id="GO:0007018">
    <property type="term" value="P:microtubule-based movement"/>
    <property type="evidence" value="ECO:0007669"/>
    <property type="project" value="InterPro"/>
</dbReference>
<reference evidence="3 4" key="1">
    <citation type="submission" date="2019-03" db="EMBL/GenBank/DDBJ databases">
        <title>Single cell metagenomics reveals metabolic interactions within the superorganism composed of flagellate Streblomastix strix and complex community of Bacteroidetes bacteria on its surface.</title>
        <authorList>
            <person name="Treitli S.C."/>
            <person name="Kolisko M."/>
            <person name="Husnik F."/>
            <person name="Keeling P."/>
            <person name="Hampl V."/>
        </authorList>
    </citation>
    <scope>NUCLEOTIDE SEQUENCE [LARGE SCALE GENOMIC DNA]</scope>
    <source>
        <strain evidence="3">ST1C</strain>
    </source>
</reference>
<evidence type="ECO:0000259" key="1">
    <source>
        <dbReference type="Pfam" id="PF12780"/>
    </source>
</evidence>
<dbReference type="EMBL" id="SNRW01001945">
    <property type="protein sequence ID" value="KAA6394430.1"/>
    <property type="molecule type" value="Genomic_DNA"/>
</dbReference>
<name>A0A5J4WHE3_9EUKA</name>
<dbReference type="GO" id="GO:0051959">
    <property type="term" value="F:dynein light intermediate chain binding"/>
    <property type="evidence" value="ECO:0007669"/>
    <property type="project" value="InterPro"/>
</dbReference>
<dbReference type="FunFam" id="1.20.920.30:FF:000002">
    <property type="entry name" value="Dynein axonemal heavy chain 3"/>
    <property type="match status" value="1"/>
</dbReference>
<accession>A0A5J4WHE3</accession>
<dbReference type="InterPro" id="IPR027417">
    <property type="entry name" value="P-loop_NTPase"/>
</dbReference>
<feature type="domain" description="Dynein heavy chain AAA module D4" evidence="1">
    <location>
        <begin position="209"/>
        <end position="392"/>
    </location>
</feature>
<evidence type="ECO:0000259" key="2">
    <source>
        <dbReference type="Pfam" id="PF17857"/>
    </source>
</evidence>
<feature type="domain" description="Dynein heavy chain 3 AAA+ lid" evidence="2">
    <location>
        <begin position="39"/>
        <end position="128"/>
    </location>
</feature>
<dbReference type="Proteomes" id="UP000324800">
    <property type="component" value="Unassembled WGS sequence"/>
</dbReference>
<gene>
    <name evidence="3" type="ORF">EZS28_010042</name>
</gene>
<dbReference type="Gene3D" id="1.20.920.20">
    <property type="match status" value="1"/>
</dbReference>
<proteinExistence type="predicted"/>
<organism evidence="3 4">
    <name type="scientific">Streblomastix strix</name>
    <dbReference type="NCBI Taxonomy" id="222440"/>
    <lineage>
        <taxon>Eukaryota</taxon>
        <taxon>Metamonada</taxon>
        <taxon>Preaxostyla</taxon>
        <taxon>Oxymonadida</taxon>
        <taxon>Streblomastigidae</taxon>
        <taxon>Streblomastix</taxon>
    </lineage>
</organism>
<dbReference type="AlphaFoldDB" id="A0A5J4WHE3"/>
<dbReference type="GO" id="GO:0045505">
    <property type="term" value="F:dynein intermediate chain binding"/>
    <property type="evidence" value="ECO:0007669"/>
    <property type="project" value="InterPro"/>
</dbReference>
<dbReference type="PANTHER" id="PTHR22878">
    <property type="entry name" value="DYNEIN HEAVY CHAIN 6, AXONEMAL-LIKE-RELATED"/>
    <property type="match status" value="1"/>
</dbReference>
<dbReference type="Pfam" id="PF17857">
    <property type="entry name" value="AAA_lid_1"/>
    <property type="match status" value="1"/>
</dbReference>
<dbReference type="Gene3D" id="3.40.50.300">
    <property type="entry name" value="P-loop containing nucleotide triphosphate hydrolases"/>
    <property type="match status" value="1"/>
</dbReference>
<sequence>MPQVGAASFTTIYSFIFVGFLSNQKSGLPATVQELAYLLVSAIVELYHNACSTFFPTPSKSHYKFNLRDASSLVSGILHASSGCYQVASTVAKLWTHEGCRVFRDRLIDYADRNAFDQVLSDAQRDFFIYPKEPLPKPFDFEEKPNQLVFTDFPDRAAQPQIYKKFKMSDELLRFLIDHLDDYNLASQKPMHLIPFDDAILHLTRIARFGRQFLIRLAARIANCKLQTFEVIKNYGQMVFREDLKKSLSVAGEKKQQYVSYVSDNHIVQETFLVDINNLMNVGDIPNIWKSEEADAIVDSRSNSSKETGRGVGRDDVMAYFNTLVRSNLHVVLCMSPSGKSFRTRLHQFPSLVNYSTLDWHDSWPSHALLQVAHRLINNWNIPAEYKDRMDEKLNNGFSTQERKNKEDEAMKTQFIAIQPRLEVSQKDTIGIMAELTVQQKEVEGKEEVVCREEAIVTLYANQAEALAEVNHEHGNKLKMLMNAEFIGKFSDYDKDILDEKMMVKLRATYIISHKFQHDVVENVSKAAKSQYSYIHVAKEVQPKRAKVKESMEKLELMQQALAVKKFMLHRVEDKNAYIKSKCDASVSKKAKIEAVIEVTRVKLIRVEKLLN</sequence>
<dbReference type="SUPFAM" id="SSF52540">
    <property type="entry name" value="P-loop containing nucleoside triphosphate hydrolases"/>
    <property type="match status" value="1"/>
</dbReference>
<comment type="caution">
    <text evidence="3">The sequence shown here is derived from an EMBL/GenBank/DDBJ whole genome shotgun (WGS) entry which is preliminary data.</text>
</comment>
<dbReference type="Gene3D" id="1.20.920.30">
    <property type="match status" value="1"/>
</dbReference>
<dbReference type="InterPro" id="IPR026983">
    <property type="entry name" value="DHC"/>
</dbReference>
<dbReference type="GO" id="GO:0030286">
    <property type="term" value="C:dynein complex"/>
    <property type="evidence" value="ECO:0007669"/>
    <property type="project" value="InterPro"/>
</dbReference>
<dbReference type="InterPro" id="IPR041589">
    <property type="entry name" value="DNAH3_AAA_lid_1"/>
</dbReference>